<dbReference type="STRING" id="561184.SAMN05216376_10824"/>
<keyword evidence="1" id="KW-0378">Hydrolase</keyword>
<dbReference type="InterPro" id="IPR029058">
    <property type="entry name" value="AB_hydrolase_fold"/>
</dbReference>
<gene>
    <name evidence="3" type="ORF">OA50_02826</name>
</gene>
<dbReference type="PATRIC" id="fig|1515334.3.peg.2844"/>
<accession>A0A0B3SQS5</accession>
<comment type="caution">
    <text evidence="3">The sequence shown here is derived from an EMBL/GenBank/DDBJ whole genome shotgun (WGS) entry which is preliminary data.</text>
</comment>
<dbReference type="PANTHER" id="PTHR43329">
    <property type="entry name" value="EPOXIDE HYDROLASE"/>
    <property type="match status" value="1"/>
</dbReference>
<keyword evidence="4" id="KW-1185">Reference proteome</keyword>
<dbReference type="PRINTS" id="PR00412">
    <property type="entry name" value="EPOXHYDRLASE"/>
</dbReference>
<dbReference type="RefSeq" id="WP_043142525.1">
    <property type="nucleotide sequence ID" value="NZ_JSUQ01000010.1"/>
</dbReference>
<dbReference type="SUPFAM" id="SSF53474">
    <property type="entry name" value="alpha/beta-Hydrolases"/>
    <property type="match status" value="1"/>
</dbReference>
<evidence type="ECO:0000313" key="3">
    <source>
        <dbReference type="EMBL" id="KHQ52789.1"/>
    </source>
</evidence>
<feature type="domain" description="AB hydrolase-1" evidence="2">
    <location>
        <begin position="30"/>
        <end position="278"/>
    </location>
</feature>
<dbReference type="AlphaFoldDB" id="A0A0B3SQS5"/>
<name>A0A0B3SQS5_9RHOB</name>
<evidence type="ECO:0000256" key="1">
    <source>
        <dbReference type="ARBA" id="ARBA00022801"/>
    </source>
</evidence>
<reference evidence="3 4" key="1">
    <citation type="submission" date="2014-10" db="EMBL/GenBank/DDBJ databases">
        <title>Genome sequence of Ponticoccus sp. strain UMTAT08 isolated from clonal culture of toxic dinoflagellate Alexandrium tamiyavanichii.</title>
        <authorList>
            <person name="Gan H.Y."/>
            <person name="Muhd D.-D."/>
            <person name="Mohd Noor M.E."/>
            <person name="Yeong Y.S."/>
            <person name="Usup G."/>
        </authorList>
    </citation>
    <scope>NUCLEOTIDE SEQUENCE [LARGE SCALE GENOMIC DNA]</scope>
    <source>
        <strain evidence="3 4">UMTAT08</strain>
    </source>
</reference>
<organism evidence="3 4">
    <name type="scientific">Mameliella alba</name>
    <dbReference type="NCBI Taxonomy" id="561184"/>
    <lineage>
        <taxon>Bacteria</taxon>
        <taxon>Pseudomonadati</taxon>
        <taxon>Pseudomonadota</taxon>
        <taxon>Alphaproteobacteria</taxon>
        <taxon>Rhodobacterales</taxon>
        <taxon>Roseobacteraceae</taxon>
        <taxon>Mameliella</taxon>
    </lineage>
</organism>
<dbReference type="Pfam" id="PF00561">
    <property type="entry name" value="Abhydrolase_1"/>
    <property type="match status" value="1"/>
</dbReference>
<dbReference type="OrthoDB" id="9804723at2"/>
<evidence type="ECO:0000313" key="4">
    <source>
        <dbReference type="Proteomes" id="UP000030960"/>
    </source>
</evidence>
<protein>
    <submittedName>
        <fullName evidence="3">Haloacetate dehalogenase H-1</fullName>
    </submittedName>
</protein>
<dbReference type="InterPro" id="IPR000639">
    <property type="entry name" value="Epox_hydrolase-like"/>
</dbReference>
<dbReference type="Gene3D" id="3.40.50.1820">
    <property type="entry name" value="alpha/beta hydrolase"/>
    <property type="match status" value="1"/>
</dbReference>
<dbReference type="Proteomes" id="UP000030960">
    <property type="component" value="Unassembled WGS sequence"/>
</dbReference>
<proteinExistence type="predicted"/>
<sequence length="294" mass="32481">MLRNDIPGFTAASAALDGTRIAYERGGSGPPLLMLHGFPQTRAMWAEVAPALARDFTVICPDLRGYGESDKPPGVSSYSFRNMARDQLALMRHLGHESFHLVGHDRGARTAHRLALDAPGAVRSLTVMDIVPTHHLLTELTHEVAKGYYHWFFLAQPEPFPETMIAADPEGFYTRCLLGFGKADLSDFAPAQLDAYRTAWADPQCRRAMNDDYRAAIEIDLHDDAEDLDRRVTCPALVLYGAEGAMARAYDVPATWATRLEDMTARTIPGGHFFIDQSPAETTEALQTFLSSLD</sequence>
<evidence type="ECO:0000259" key="2">
    <source>
        <dbReference type="Pfam" id="PF00561"/>
    </source>
</evidence>
<dbReference type="InterPro" id="IPR000073">
    <property type="entry name" value="AB_hydrolase_1"/>
</dbReference>
<dbReference type="EMBL" id="JSUQ01000010">
    <property type="protein sequence ID" value="KHQ52789.1"/>
    <property type="molecule type" value="Genomic_DNA"/>
</dbReference>
<dbReference type="GO" id="GO:0016787">
    <property type="term" value="F:hydrolase activity"/>
    <property type="evidence" value="ECO:0007669"/>
    <property type="project" value="UniProtKB-KW"/>
</dbReference>
<dbReference type="PRINTS" id="PR00111">
    <property type="entry name" value="ABHYDROLASE"/>
</dbReference>